<dbReference type="EMBL" id="CP120576">
    <property type="protein sequence ID" value="WEY85618.1"/>
    <property type="molecule type" value="Genomic_DNA"/>
</dbReference>
<dbReference type="AlphaFoldDB" id="A0A0A1MKV7"/>
<dbReference type="InterPro" id="IPR002035">
    <property type="entry name" value="VWF_A"/>
</dbReference>
<evidence type="ECO:0000313" key="3">
    <source>
        <dbReference type="EMBL" id="KIU06001.1"/>
    </source>
</evidence>
<evidence type="ECO:0000313" key="4">
    <source>
        <dbReference type="EMBL" id="KZD86879.1"/>
    </source>
</evidence>
<dbReference type="EMBL" id="JAGFPW010000011">
    <property type="protein sequence ID" value="MBO3795274.1"/>
    <property type="molecule type" value="Genomic_DNA"/>
</dbReference>
<reference evidence="6" key="4">
    <citation type="submission" date="2023-03" db="EMBL/GenBank/DDBJ databases">
        <title>Complete genome sequences of 52 Bacillus and Priestia strains isolated from West-African fermentations and 26 reference strains from the DSMZ collection.</title>
        <authorList>
            <person name="Wiedenbein E.S."/>
            <person name="Canoy T.S."/>
            <person name="Hui Y."/>
            <person name="Parkouda C."/>
            <person name="Dawende C."/>
            <person name="Ametefe E."/>
            <person name="Jespersen L."/>
            <person name="Nielsen D.S."/>
        </authorList>
    </citation>
    <scope>NUCLEOTIDE SEQUENCE</scope>
    <source>
        <strain evidence="6">PRO56</strain>
    </source>
</reference>
<dbReference type="Gene3D" id="3.40.50.410">
    <property type="entry name" value="von Willebrand factor, type A domain"/>
    <property type="match status" value="1"/>
</dbReference>
<proteinExistence type="predicted"/>
<dbReference type="EMBL" id="JXBC01000013">
    <property type="protein sequence ID" value="KIU06001.1"/>
    <property type="molecule type" value="Genomic_DNA"/>
</dbReference>
<feature type="signal peptide" evidence="1">
    <location>
        <begin position="1"/>
        <end position="23"/>
    </location>
</feature>
<name>A0A0A1MKV7_BACIU</name>
<dbReference type="SMART" id="SM00327">
    <property type="entry name" value="VWA"/>
    <property type="match status" value="1"/>
</dbReference>
<dbReference type="Pfam" id="PF00092">
    <property type="entry name" value="VWA"/>
    <property type="match status" value="1"/>
</dbReference>
<dbReference type="SMR" id="A0A0A1MKV7"/>
<reference evidence="5" key="3">
    <citation type="submission" date="2021-03" db="EMBL/GenBank/DDBJ databases">
        <title>Isolation of Bacillus subtilis from fermented food sample.</title>
        <authorList>
            <person name="Lakshmanan V."/>
            <person name="Athira K."/>
            <person name="Rajagopal K."/>
        </authorList>
    </citation>
    <scope>NUCLEOTIDE SEQUENCE</scope>
    <source>
        <strain evidence="5">S1</strain>
    </source>
</reference>
<dbReference type="CDD" id="cd01456">
    <property type="entry name" value="vWA_ywmD_type"/>
    <property type="match status" value="1"/>
</dbReference>
<keyword evidence="1" id="KW-0732">Signal</keyword>
<protein>
    <submittedName>
        <fullName evidence="4">D-amino acid dehydrogenase large subunit</fullName>
    </submittedName>
    <submittedName>
        <fullName evidence="5">VWA domain-containing protein</fullName>
    </submittedName>
</protein>
<reference evidence="4 8" key="2">
    <citation type="submission" date="2015-09" db="EMBL/GenBank/DDBJ databases">
        <title>Spore heat resistance.</title>
        <authorList>
            <person name="Boekhorst J."/>
            <person name="Berendsen E.M."/>
            <person name="Wells-Bennik M.H."/>
            <person name="Kuipers O.P."/>
        </authorList>
    </citation>
    <scope>NUCLEOTIDE SEQUENCE [LARGE SCALE GENOMIC DNA]</scope>
    <source>
        <strain evidence="4 8">B4122</strain>
    </source>
</reference>
<dbReference type="SUPFAM" id="SSF53300">
    <property type="entry name" value="vWA-like"/>
    <property type="match status" value="1"/>
</dbReference>
<evidence type="ECO:0000313" key="8">
    <source>
        <dbReference type="Proteomes" id="UP000076442"/>
    </source>
</evidence>
<evidence type="ECO:0000259" key="2">
    <source>
        <dbReference type="PROSITE" id="PS50234"/>
    </source>
</evidence>
<dbReference type="OMA" id="VEIIWDV"/>
<evidence type="ECO:0000313" key="6">
    <source>
        <dbReference type="EMBL" id="WEY85618.1"/>
    </source>
</evidence>
<dbReference type="PATRIC" id="fig|1423.134.peg.1633"/>
<dbReference type="Proteomes" id="UP000665181">
    <property type="component" value="Unassembled WGS sequence"/>
</dbReference>
<dbReference type="InterPro" id="IPR036465">
    <property type="entry name" value="vWFA_dom_sf"/>
</dbReference>
<evidence type="ECO:0000256" key="1">
    <source>
        <dbReference type="SAM" id="SignalP"/>
    </source>
</evidence>
<gene>
    <name evidence="6" type="primary">ywmC</name>
    <name evidence="4" type="ORF">B4122_4714</name>
    <name evidence="5" type="ORF">J5227_13325</name>
    <name evidence="6" type="ORF">P5633_05430</name>
    <name evidence="3" type="ORF">SC09_contig4orf00974</name>
</gene>
<accession>A0A0A1MKV7</accession>
<dbReference type="STRING" id="483913.AN935_18585"/>
<evidence type="ECO:0000313" key="7">
    <source>
        <dbReference type="Proteomes" id="UP000032247"/>
    </source>
</evidence>
<feature type="domain" description="VWFA" evidence="2">
    <location>
        <begin position="36"/>
        <end position="227"/>
    </location>
</feature>
<dbReference type="Proteomes" id="UP000076442">
    <property type="component" value="Unassembled WGS sequence"/>
</dbReference>
<dbReference type="Proteomes" id="UP000032247">
    <property type="component" value="Unassembled WGS sequence"/>
</dbReference>
<dbReference type="RefSeq" id="WP_003227700.1">
    <property type="nucleotide sequence ID" value="NZ_AP024621.1"/>
</dbReference>
<feature type="chain" id="PRO_5014220337" evidence="1">
    <location>
        <begin position="24"/>
        <end position="227"/>
    </location>
</feature>
<evidence type="ECO:0000313" key="5">
    <source>
        <dbReference type="EMBL" id="MBO3795274.1"/>
    </source>
</evidence>
<sequence>MKKRFSLIMMTGLLFGLTSPAFAAEKTETEAKAPANVAVLLDASGSMAKRIDGVSKFNSAKKEISKFASSLPEGTQVKMSVFGSEGNNKNSGKVQSCEAIRNVYGFQSFNEQSFLNSLNTIGPTGWTPIAKALNEAKSSFDQLDAKGEKVVYLLTDGEETCGGNPIKTAKELQKDNITVNVIGFDYKEGYKGQLNAIAKVGGGEYFPAYTQKDVEKIFTQQSLMLSK</sequence>
<dbReference type="PROSITE" id="PS50234">
    <property type="entry name" value="VWFA"/>
    <property type="match status" value="1"/>
</dbReference>
<organism evidence="3 7">
    <name type="scientific">Bacillus subtilis</name>
    <dbReference type="NCBI Taxonomy" id="1423"/>
    <lineage>
        <taxon>Bacteria</taxon>
        <taxon>Bacillati</taxon>
        <taxon>Bacillota</taxon>
        <taxon>Bacilli</taxon>
        <taxon>Bacillales</taxon>
        <taxon>Bacillaceae</taxon>
        <taxon>Bacillus</taxon>
    </lineage>
</organism>
<reference evidence="3 7" key="1">
    <citation type="submission" date="2014-12" db="EMBL/GenBank/DDBJ databases">
        <title>Comparative genome analysis of Bacillus coagulans HM-08, Clostridium butyricum HM-68, Bacillus subtilis HM-66 and Bacillus licheniformis BL-09.</title>
        <authorList>
            <person name="Zhang H."/>
        </authorList>
    </citation>
    <scope>NUCLEOTIDE SEQUENCE [LARGE SCALE GENOMIC DNA]</scope>
    <source>
        <strain evidence="3 7">HM-66</strain>
    </source>
</reference>
<dbReference type="Proteomes" id="UP001214898">
    <property type="component" value="Chromosome"/>
</dbReference>
<dbReference type="EMBL" id="LJZV01000035">
    <property type="protein sequence ID" value="KZD86879.1"/>
    <property type="molecule type" value="Genomic_DNA"/>
</dbReference>